<proteinExistence type="predicted"/>
<dbReference type="OrthoDB" id="10538395at2759"/>
<protein>
    <submittedName>
        <fullName evidence="1">Uncharacterized protein</fullName>
    </submittedName>
</protein>
<dbReference type="Proteomes" id="UP000276133">
    <property type="component" value="Unassembled WGS sequence"/>
</dbReference>
<evidence type="ECO:0000313" key="1">
    <source>
        <dbReference type="EMBL" id="RNA15955.1"/>
    </source>
</evidence>
<sequence>MPSLGRPLFKPSSKLHALHKFILDMSNRLQVLDERPGIASVRVRRIDTFGRKIVQLFKVYLNGLHLGIAPSFPVVIEVHLCKRPMSPLRMFMRTVSAKSSAL</sequence>
<organism evidence="1 2">
    <name type="scientific">Brachionus plicatilis</name>
    <name type="common">Marine rotifer</name>
    <name type="synonym">Brachionus muelleri</name>
    <dbReference type="NCBI Taxonomy" id="10195"/>
    <lineage>
        <taxon>Eukaryota</taxon>
        <taxon>Metazoa</taxon>
        <taxon>Spiralia</taxon>
        <taxon>Gnathifera</taxon>
        <taxon>Rotifera</taxon>
        <taxon>Eurotatoria</taxon>
        <taxon>Monogononta</taxon>
        <taxon>Pseudotrocha</taxon>
        <taxon>Ploima</taxon>
        <taxon>Brachionidae</taxon>
        <taxon>Brachionus</taxon>
    </lineage>
</organism>
<comment type="caution">
    <text evidence="1">The sequence shown here is derived from an EMBL/GenBank/DDBJ whole genome shotgun (WGS) entry which is preliminary data.</text>
</comment>
<dbReference type="EMBL" id="REGN01004838">
    <property type="protein sequence ID" value="RNA15955.1"/>
    <property type="molecule type" value="Genomic_DNA"/>
</dbReference>
<reference evidence="1 2" key="1">
    <citation type="journal article" date="2018" name="Sci. Rep.">
        <title>Genomic signatures of local adaptation to the degree of environmental predictability in rotifers.</title>
        <authorList>
            <person name="Franch-Gras L."/>
            <person name="Hahn C."/>
            <person name="Garcia-Roger E.M."/>
            <person name="Carmona M.J."/>
            <person name="Serra M."/>
            <person name="Gomez A."/>
        </authorList>
    </citation>
    <scope>NUCLEOTIDE SEQUENCE [LARGE SCALE GENOMIC DNA]</scope>
    <source>
        <strain evidence="1">HYR1</strain>
    </source>
</reference>
<keyword evidence="2" id="KW-1185">Reference proteome</keyword>
<name>A0A3M7QYC7_BRAPC</name>
<gene>
    <name evidence="1" type="ORF">BpHYR1_042732</name>
</gene>
<evidence type="ECO:0000313" key="2">
    <source>
        <dbReference type="Proteomes" id="UP000276133"/>
    </source>
</evidence>
<accession>A0A3M7QYC7</accession>
<dbReference type="AlphaFoldDB" id="A0A3M7QYC7"/>